<dbReference type="InterPro" id="IPR004299">
    <property type="entry name" value="MBOAT_fam"/>
</dbReference>
<feature type="transmembrane region" description="Helical" evidence="6">
    <location>
        <begin position="446"/>
        <end position="465"/>
    </location>
</feature>
<gene>
    <name evidence="7" type="ORF">MSPICULIGERA_LOCUS962</name>
</gene>
<feature type="transmembrane region" description="Helical" evidence="6">
    <location>
        <begin position="384"/>
        <end position="400"/>
    </location>
</feature>
<feature type="transmembrane region" description="Helical" evidence="6">
    <location>
        <begin position="264"/>
        <end position="285"/>
    </location>
</feature>
<dbReference type="GO" id="GO:0016409">
    <property type="term" value="F:palmitoyltransferase activity"/>
    <property type="evidence" value="ECO:0007669"/>
    <property type="project" value="TreeGrafter"/>
</dbReference>
<evidence type="ECO:0000256" key="4">
    <source>
        <dbReference type="ARBA" id="ARBA00023136"/>
    </source>
</evidence>
<accession>A0AA36C5M5</accession>
<dbReference type="AlphaFoldDB" id="A0AA36C5M5"/>
<evidence type="ECO:0000313" key="8">
    <source>
        <dbReference type="Proteomes" id="UP001177023"/>
    </source>
</evidence>
<proteinExistence type="inferred from homology"/>
<dbReference type="EMBL" id="CATQJA010000231">
    <property type="protein sequence ID" value="CAJ0558373.1"/>
    <property type="molecule type" value="Genomic_DNA"/>
</dbReference>
<comment type="similarity">
    <text evidence="5">Belongs to the membrane-bound acyltransferase family. HHAT subfamily.</text>
</comment>
<evidence type="ECO:0000256" key="6">
    <source>
        <dbReference type="SAM" id="Phobius"/>
    </source>
</evidence>
<protein>
    <submittedName>
        <fullName evidence="7">Uncharacterized protein</fullName>
    </submittedName>
</protein>
<evidence type="ECO:0000256" key="3">
    <source>
        <dbReference type="ARBA" id="ARBA00022989"/>
    </source>
</evidence>
<comment type="caution">
    <text evidence="7">The sequence shown here is derived from an EMBL/GenBank/DDBJ whole genome shotgun (WGS) entry which is preliminary data.</text>
</comment>
<feature type="transmembrane region" description="Helical" evidence="6">
    <location>
        <begin position="157"/>
        <end position="174"/>
    </location>
</feature>
<keyword evidence="8" id="KW-1185">Reference proteome</keyword>
<dbReference type="InterPro" id="IPR051085">
    <property type="entry name" value="MB_O-acyltransferase"/>
</dbReference>
<reference evidence="7" key="1">
    <citation type="submission" date="2023-06" db="EMBL/GenBank/DDBJ databases">
        <authorList>
            <person name="Delattre M."/>
        </authorList>
    </citation>
    <scope>NUCLEOTIDE SEQUENCE</scope>
    <source>
        <strain evidence="7">AF72</strain>
    </source>
</reference>
<feature type="transmembrane region" description="Helical" evidence="6">
    <location>
        <begin position="36"/>
        <end position="53"/>
    </location>
</feature>
<dbReference type="PANTHER" id="PTHR13285:SF22">
    <property type="entry name" value="PROTEIN-CYSTEINE N-PALMITOYLTRANSFERASE HHAT"/>
    <property type="match status" value="1"/>
</dbReference>
<evidence type="ECO:0000256" key="2">
    <source>
        <dbReference type="ARBA" id="ARBA00022692"/>
    </source>
</evidence>
<dbReference type="GO" id="GO:0005783">
    <property type="term" value="C:endoplasmic reticulum"/>
    <property type="evidence" value="ECO:0007669"/>
    <property type="project" value="TreeGrafter"/>
</dbReference>
<keyword evidence="2 6" id="KW-0812">Transmembrane</keyword>
<dbReference type="GO" id="GO:0016020">
    <property type="term" value="C:membrane"/>
    <property type="evidence" value="ECO:0007669"/>
    <property type="project" value="UniProtKB-SubCell"/>
</dbReference>
<feature type="transmembrane region" description="Helical" evidence="6">
    <location>
        <begin position="485"/>
        <end position="502"/>
    </location>
</feature>
<feature type="transmembrane region" description="Helical" evidence="6">
    <location>
        <begin position="406"/>
        <end position="425"/>
    </location>
</feature>
<name>A0AA36C5M5_9BILA</name>
<feature type="transmembrane region" description="Helical" evidence="6">
    <location>
        <begin position="223"/>
        <end position="243"/>
    </location>
</feature>
<keyword evidence="4 6" id="KW-0472">Membrane</keyword>
<dbReference type="Proteomes" id="UP001177023">
    <property type="component" value="Unassembled WGS sequence"/>
</dbReference>
<feature type="transmembrane region" description="Helical" evidence="6">
    <location>
        <begin position="94"/>
        <end position="112"/>
    </location>
</feature>
<dbReference type="PANTHER" id="PTHR13285">
    <property type="entry name" value="ACYLTRANSFERASE"/>
    <property type="match status" value="1"/>
</dbReference>
<feature type="non-terminal residue" evidence="7">
    <location>
        <position position="1"/>
    </location>
</feature>
<feature type="transmembrane region" description="Helical" evidence="6">
    <location>
        <begin position="186"/>
        <end position="203"/>
    </location>
</feature>
<comment type="subcellular location">
    <subcellularLocation>
        <location evidence="1">Membrane</location>
        <topology evidence="1">Multi-pass membrane protein</topology>
    </subcellularLocation>
</comment>
<evidence type="ECO:0000256" key="1">
    <source>
        <dbReference type="ARBA" id="ARBA00004141"/>
    </source>
</evidence>
<feature type="transmembrane region" description="Helical" evidence="6">
    <location>
        <begin position="305"/>
        <end position="329"/>
    </location>
</feature>
<dbReference type="Pfam" id="PF03062">
    <property type="entry name" value="MBOAT"/>
    <property type="match status" value="1"/>
</dbReference>
<feature type="transmembrane region" description="Helical" evidence="6">
    <location>
        <begin position="119"/>
        <end position="137"/>
    </location>
</feature>
<evidence type="ECO:0000256" key="5">
    <source>
        <dbReference type="ARBA" id="ARBA00038268"/>
    </source>
</evidence>
<organism evidence="7 8">
    <name type="scientific">Mesorhabditis spiculigera</name>
    <dbReference type="NCBI Taxonomy" id="96644"/>
    <lineage>
        <taxon>Eukaryota</taxon>
        <taxon>Metazoa</taxon>
        <taxon>Ecdysozoa</taxon>
        <taxon>Nematoda</taxon>
        <taxon>Chromadorea</taxon>
        <taxon>Rhabditida</taxon>
        <taxon>Rhabditina</taxon>
        <taxon>Rhabditomorpha</taxon>
        <taxon>Rhabditoidea</taxon>
        <taxon>Rhabditidae</taxon>
        <taxon>Mesorhabditinae</taxon>
        <taxon>Mesorhabditis</taxon>
    </lineage>
</organism>
<evidence type="ECO:0000313" key="7">
    <source>
        <dbReference type="EMBL" id="CAJ0558373.1"/>
    </source>
</evidence>
<keyword evidence="3 6" id="KW-1133">Transmembrane helix</keyword>
<sequence>MGQTKGKTTENPTDAPAKRAPRPILFEYPALPEVKLCFLVMMSVMVYAWYGVYKASETFTFKYSYWKTETDLPLFGKRAKDQTNWEWWKWSPAAWSYLPIYFGHFVVFNLGSQYLSEKLFVPLYTALSITACAYHYSPWLTFCSIAQGALIFVVTKLFRHQLAVWASSLPIMYFIMHNTFALGEDVFFVLLFVSYTLLSFISYNLELLREPVRKEDDTSAKQFLRMMFFAFYQPYLVSLITVYPDFERQLAERKNRKRDWHGTLFFGARIAFWWALMELSLHFLYHEAILKDLAYANALPKDRFVSLGMALGMSFHLKYVVIFGLPTLFAKLDNMQPLDGPICIVGVVLYSKVWRAFDRGLYQFFKRYIFIPICAPSFSLPRKICGVLVSFGFVLLWHGFYHHNYVWIGLNVVALFIEMSSKAFYGIEAVKMWREKNISDVNFRRILGILQIVPYAFGLYSNFYFLGGSEVGQLFVRRIFEEETVTLRWPFFLLIFLGYFYVQTTMEVDRKKALALKEKEKPKAA</sequence>